<proteinExistence type="predicted"/>
<dbReference type="GO" id="GO:0004222">
    <property type="term" value="F:metalloendopeptidase activity"/>
    <property type="evidence" value="ECO:0007669"/>
    <property type="project" value="TreeGrafter"/>
</dbReference>
<dbReference type="OrthoDB" id="5496837at2"/>
<gene>
    <name evidence="3" type="ORF">FQP90_12905</name>
</gene>
<evidence type="ECO:0000256" key="1">
    <source>
        <dbReference type="SAM" id="SignalP"/>
    </source>
</evidence>
<dbReference type="InterPro" id="IPR011055">
    <property type="entry name" value="Dup_hybrid_motif"/>
</dbReference>
<dbReference type="AlphaFoldDB" id="A0A558GYK1"/>
<dbReference type="RefSeq" id="WP_144651048.1">
    <property type="nucleotide sequence ID" value="NZ_VNFK01000009.1"/>
</dbReference>
<protein>
    <submittedName>
        <fullName evidence="3">M23 family metallopeptidase</fullName>
    </submittedName>
</protein>
<reference evidence="3 4" key="1">
    <citation type="submission" date="2019-07" db="EMBL/GenBank/DDBJ databases">
        <title>Diversity of Bacteria from Kongsfjorden, Arctic.</title>
        <authorList>
            <person name="Yu Y."/>
        </authorList>
    </citation>
    <scope>NUCLEOTIDE SEQUENCE [LARGE SCALE GENOMIC DNA]</scope>
    <source>
        <strain evidence="3 4">SM1928</strain>
    </source>
</reference>
<feature type="chain" id="PRO_5022176056" evidence="1">
    <location>
        <begin position="34"/>
        <end position="357"/>
    </location>
</feature>
<dbReference type="EMBL" id="VNFK01000009">
    <property type="protein sequence ID" value="TVU61963.1"/>
    <property type="molecule type" value="Genomic_DNA"/>
</dbReference>
<evidence type="ECO:0000313" key="4">
    <source>
        <dbReference type="Proteomes" id="UP000316500"/>
    </source>
</evidence>
<comment type="caution">
    <text evidence="3">The sequence shown here is derived from an EMBL/GenBank/DDBJ whole genome shotgun (WGS) entry which is preliminary data.</text>
</comment>
<name>A0A558GYK1_PAENT</name>
<feature type="signal peptide" evidence="1">
    <location>
        <begin position="1"/>
        <end position="33"/>
    </location>
</feature>
<evidence type="ECO:0000259" key="2">
    <source>
        <dbReference type="Pfam" id="PF01551"/>
    </source>
</evidence>
<feature type="domain" description="M23ase beta-sheet core" evidence="2">
    <location>
        <begin position="239"/>
        <end position="330"/>
    </location>
</feature>
<dbReference type="InterPro" id="IPR050570">
    <property type="entry name" value="Cell_wall_metabolism_enzyme"/>
</dbReference>
<keyword evidence="1" id="KW-0732">Signal</keyword>
<dbReference type="SUPFAM" id="SSF51261">
    <property type="entry name" value="Duplicated hybrid motif"/>
    <property type="match status" value="1"/>
</dbReference>
<organism evidence="3 4">
    <name type="scientific">Paenarthrobacter nitroguajacolicus</name>
    <name type="common">Arthrobacter nitroguajacolicus</name>
    <dbReference type="NCBI Taxonomy" id="211146"/>
    <lineage>
        <taxon>Bacteria</taxon>
        <taxon>Bacillati</taxon>
        <taxon>Actinomycetota</taxon>
        <taxon>Actinomycetes</taxon>
        <taxon>Micrococcales</taxon>
        <taxon>Micrococcaceae</taxon>
        <taxon>Paenarthrobacter</taxon>
    </lineage>
</organism>
<sequence>MTARKVITGASIVALLTVGLVTVVLDDSDPAQAASSCAAPAGVAVGPAPAGGVAGFDAEQMKNAQAIMNAAKSLGLPVAAQLIGIQTAIGESTLRVVDYGDGAGPDSRGLFQQRANGAWGSYADRMDPTISATNFFKALQRVEGWETLEPTVAIHRAQRNADPNHYTKFRAQATEVFKALGGESGAAVDPSGVCPAEGNQVVGDLAGKWVKPMEGAINSSGYGPRPAPPGTAGGVLANFHYGIDFVHPGGPGTIVALTDMKIVKVRNLDGLFGTGVTGQTVDGKLTIGMYHMEAGSVKVKEGDTVAAGTALGTEGATGNVTGRHLHMEFFAGALPNPMVPIDPTIDPTPIMKEKGIL</sequence>
<dbReference type="CDD" id="cd12797">
    <property type="entry name" value="M23_peptidase"/>
    <property type="match status" value="1"/>
</dbReference>
<dbReference type="PANTHER" id="PTHR21666">
    <property type="entry name" value="PEPTIDASE-RELATED"/>
    <property type="match status" value="1"/>
</dbReference>
<dbReference type="Pfam" id="PF01551">
    <property type="entry name" value="Peptidase_M23"/>
    <property type="match status" value="1"/>
</dbReference>
<accession>A0A558GYK1</accession>
<dbReference type="Gene3D" id="2.70.70.10">
    <property type="entry name" value="Glucose Permease (Domain IIA)"/>
    <property type="match status" value="1"/>
</dbReference>
<evidence type="ECO:0000313" key="3">
    <source>
        <dbReference type="EMBL" id="TVU61963.1"/>
    </source>
</evidence>
<dbReference type="PANTHER" id="PTHR21666:SF270">
    <property type="entry name" value="MUREIN HYDROLASE ACTIVATOR ENVC"/>
    <property type="match status" value="1"/>
</dbReference>
<dbReference type="InterPro" id="IPR016047">
    <property type="entry name" value="M23ase_b-sheet_dom"/>
</dbReference>
<dbReference type="Proteomes" id="UP000316500">
    <property type="component" value="Unassembled WGS sequence"/>
</dbReference>